<dbReference type="EMBL" id="CP011144">
    <property type="protein sequence ID" value="AKC85895.1"/>
    <property type="molecule type" value="Genomic_DNA"/>
</dbReference>
<gene>
    <name evidence="3" type="ORF">WQ53_03090</name>
</gene>
<evidence type="ECO:0000259" key="2">
    <source>
        <dbReference type="Pfam" id="PF12770"/>
    </source>
</evidence>
<accession>A0A0E3UMB4</accession>
<evidence type="ECO:0000313" key="3">
    <source>
        <dbReference type="EMBL" id="AKC85895.1"/>
    </source>
</evidence>
<dbReference type="OrthoDB" id="9146156at2"/>
<dbReference type="InterPro" id="IPR024983">
    <property type="entry name" value="CHAT_dom"/>
</dbReference>
<feature type="domain" description="CHAT" evidence="2">
    <location>
        <begin position="433"/>
        <end position="697"/>
    </location>
</feature>
<dbReference type="InterPro" id="IPR011990">
    <property type="entry name" value="TPR-like_helical_dom_sf"/>
</dbReference>
<protein>
    <recommendedName>
        <fullName evidence="2">CHAT domain-containing protein</fullName>
    </recommendedName>
</protein>
<feature type="signal peptide" evidence="1">
    <location>
        <begin position="1"/>
        <end position="26"/>
    </location>
</feature>
<dbReference type="PATRIC" id="fig|314722.6.peg.648"/>
<organism evidence="3 4">
    <name type="scientific">Pseudoxanthomonas suwonensis</name>
    <dbReference type="NCBI Taxonomy" id="314722"/>
    <lineage>
        <taxon>Bacteria</taxon>
        <taxon>Pseudomonadati</taxon>
        <taxon>Pseudomonadota</taxon>
        <taxon>Gammaproteobacteria</taxon>
        <taxon>Lysobacterales</taxon>
        <taxon>Lysobacteraceae</taxon>
        <taxon>Pseudoxanthomonas</taxon>
    </lineage>
</organism>
<dbReference type="PANTHER" id="PTHR10098">
    <property type="entry name" value="RAPSYN-RELATED"/>
    <property type="match status" value="1"/>
</dbReference>
<dbReference type="SMART" id="SM00028">
    <property type="entry name" value="TPR"/>
    <property type="match status" value="3"/>
</dbReference>
<proteinExistence type="predicted"/>
<reference evidence="3 4" key="1">
    <citation type="journal article" date="2015" name="Genome Announc.">
        <title>Complete Genome Sequence of Pseudoxanthomonas suwonensis Strain J1, a Cellulose-Degrading Bacterium Isolated from Leaf- and Wood-Enriched Soil.</title>
        <authorList>
            <person name="Hou L."/>
            <person name="Jiang J."/>
            <person name="Xu Z."/>
            <person name="Zhou Y."/>
            <person name="Leung F.C."/>
        </authorList>
    </citation>
    <scope>NUCLEOTIDE SEQUENCE [LARGE SCALE GENOMIC DNA]</scope>
    <source>
        <strain evidence="3 4">J1</strain>
    </source>
</reference>
<dbReference type="Gene3D" id="1.25.40.10">
    <property type="entry name" value="Tetratricopeptide repeat domain"/>
    <property type="match status" value="1"/>
</dbReference>
<evidence type="ECO:0000313" key="4">
    <source>
        <dbReference type="Proteomes" id="UP000033067"/>
    </source>
</evidence>
<keyword evidence="4" id="KW-1185">Reference proteome</keyword>
<dbReference type="KEGG" id="psuw:WQ53_03090"/>
<dbReference type="AlphaFoldDB" id="A0A0E3UMB4"/>
<evidence type="ECO:0000256" key="1">
    <source>
        <dbReference type="SAM" id="SignalP"/>
    </source>
</evidence>
<dbReference type="Pfam" id="PF12770">
    <property type="entry name" value="CHAT"/>
    <property type="match status" value="1"/>
</dbReference>
<keyword evidence="1" id="KW-0732">Signal</keyword>
<dbReference type="InterPro" id="IPR019734">
    <property type="entry name" value="TPR_rpt"/>
</dbReference>
<dbReference type="SUPFAM" id="SSF48452">
    <property type="entry name" value="TPR-like"/>
    <property type="match status" value="1"/>
</dbReference>
<dbReference type="RefSeq" id="WP_082112822.1">
    <property type="nucleotide sequence ID" value="NZ_CP011144.1"/>
</dbReference>
<name>A0A0E3UMB4_9GAMM</name>
<feature type="chain" id="PRO_5005178535" description="CHAT domain-containing protein" evidence="1">
    <location>
        <begin position="27"/>
        <end position="704"/>
    </location>
</feature>
<dbReference type="Proteomes" id="UP000033067">
    <property type="component" value="Chromosome"/>
</dbReference>
<sequence>MRMLPCFIRPSALLLLAALGGTQALAREPGDVPEAKRASAEAAAARMQDADTALQLSSEGALLYQQEEVKLDGYQYCSQAVALAEAGDFRASIRAASMALALGEQTGNQDLVAKASRDLAIAYSYSGNLDKAEEFARQALQYQATDPTQVVGPAHKIIGDVQQRRGDHAAAVASYETALQGSSERYRPLVETSLANALVKTGDLARARALLDAMAVPAEPGLYGQFERSQAELLLAENRPQQARDRYRALAERSGGSDDAYQRLWALEGMSRSELALGDRAAATDALAQAVDSLDQVRARFRSEEFKMGLFSDVQDIFERVVDLNSQLGRPAQAFDYSERSRARALLDEVRDRGQLSRTATSTIDLKTLQGLLRPDERVIEFHSLEDRLLAWVVSPGGIRETAYPLPRAELELLVEAFRDSIVAGRHAAVDGARQIGDLLIPPLGLEPGTRLIIVPHGSLHYLPFQALRPRGEYLIQGHPIAIAPSISIAAQLAARDGRVEPTLVAFGNPDVAPEYALPASEEEVKKLAALFPRTTLYLNDAATKTRFRESAGSARLLHVAAHAEADRVDPLYSRILLANEDGRQSFLEAHEVLALDMDGVALVTLSACESGLGRIAAGDEVLGFSRAFLSAGSSALILSLWPVADDATEVLMTTLYGELAKGTDVQSAMRDAQLALLSRQEFEHPFFWAPFNVIGNWRLTTRN</sequence>